<evidence type="ECO:0000256" key="2">
    <source>
        <dbReference type="ARBA" id="ARBA00034247"/>
    </source>
</evidence>
<dbReference type="Pfam" id="PF00990">
    <property type="entry name" value="GGDEF"/>
    <property type="match status" value="1"/>
</dbReference>
<dbReference type="PROSITE" id="PS50110">
    <property type="entry name" value="RESPONSE_REGULATORY"/>
    <property type="match status" value="2"/>
</dbReference>
<dbReference type="GO" id="GO:0052621">
    <property type="term" value="F:diguanylate cyclase activity"/>
    <property type="evidence" value="ECO:0007669"/>
    <property type="project" value="UniProtKB-EC"/>
</dbReference>
<dbReference type="SUPFAM" id="SSF52172">
    <property type="entry name" value="CheY-like"/>
    <property type="match status" value="2"/>
</dbReference>
<feature type="modified residue" description="4-aspartylphosphate" evidence="3">
    <location>
        <position position="214"/>
    </location>
</feature>
<evidence type="ECO:0000256" key="1">
    <source>
        <dbReference type="ARBA" id="ARBA00012528"/>
    </source>
</evidence>
<dbReference type="CDD" id="cd01949">
    <property type="entry name" value="GGDEF"/>
    <property type="match status" value="1"/>
</dbReference>
<dbReference type="InterPro" id="IPR011006">
    <property type="entry name" value="CheY-like_superfamily"/>
</dbReference>
<dbReference type="Pfam" id="PF00072">
    <property type="entry name" value="Response_reg"/>
    <property type="match status" value="1"/>
</dbReference>
<evidence type="ECO:0000313" key="7">
    <source>
        <dbReference type="Proteomes" id="UP000217935"/>
    </source>
</evidence>
<dbReference type="AlphaFoldDB" id="A0A291GH69"/>
<evidence type="ECO:0000259" key="4">
    <source>
        <dbReference type="PROSITE" id="PS50110"/>
    </source>
</evidence>
<proteinExistence type="predicted"/>
<dbReference type="InterPro" id="IPR001789">
    <property type="entry name" value="Sig_transdc_resp-reg_receiver"/>
</dbReference>
<dbReference type="OrthoDB" id="9812260at2"/>
<dbReference type="SMART" id="SM00267">
    <property type="entry name" value="GGDEF"/>
    <property type="match status" value="1"/>
</dbReference>
<dbReference type="PANTHER" id="PTHR45138">
    <property type="entry name" value="REGULATORY COMPONENTS OF SENSORY TRANSDUCTION SYSTEM"/>
    <property type="match status" value="1"/>
</dbReference>
<reference evidence="6 7" key="1">
    <citation type="submission" date="2017-06" db="EMBL/GenBank/DDBJ databases">
        <title>Celeribacter sp. TSPH2 complete genome sequence.</title>
        <authorList>
            <person name="Woo J.-H."/>
            <person name="Kim H.-S."/>
        </authorList>
    </citation>
    <scope>NUCLEOTIDE SEQUENCE [LARGE SCALE GENOMIC DNA]</scope>
    <source>
        <strain evidence="6 7">TSPH2</strain>
    </source>
</reference>
<sequence length="475" mass="51274">MRHGALPQSRSQKGTPMAGRILIADNVPTNRIILKVKLASAFYDVSQATTGTATLAQARAERPNLILLDVDLGDMSGFETCARLKADPLTAHIPVAILTPAQNPEAKIAALKVGADEVLSKPLDELTLTARVRALMRASATSEELRRRNETARALGFSEAQSQYETPGKIALIGATTEEAMSWRAGLKGMVHDEIAIERADHLLETIYHGEIADLYVISTRAGGDGLRLISDLRAREATRGAGIVVVHGGQDRREALMALDLGANDLIARGADPEEMALRLRSQMRRKKETDLLKLTLDEGLRLATRDKLTGLYNRHYALPHLDKIAREARATGQHFALMLIDIDRFKSVNDTWGHATGDAVLIEVARRLADNLRGMDLVSRFGGEEFLICMPMTSLMEARAVAERLRAGICARPAAIAPDTTPISVSVSIGLAMGGDQGAATPDIDTLLAIADRALYAAKAEGRNQVTLGSYAA</sequence>
<dbReference type="InterPro" id="IPR029787">
    <property type="entry name" value="Nucleotide_cyclase"/>
</dbReference>
<accession>A0A291GH69</accession>
<dbReference type="GO" id="GO:0043709">
    <property type="term" value="P:cell adhesion involved in single-species biofilm formation"/>
    <property type="evidence" value="ECO:0007669"/>
    <property type="project" value="TreeGrafter"/>
</dbReference>
<dbReference type="SUPFAM" id="SSF55073">
    <property type="entry name" value="Nucleotide cyclase"/>
    <property type="match status" value="1"/>
</dbReference>
<gene>
    <name evidence="6" type="ORF">CEW89_19385</name>
</gene>
<keyword evidence="3" id="KW-0597">Phosphoprotein</keyword>
<name>A0A291GH69_9RHOB</name>
<evidence type="ECO:0000259" key="5">
    <source>
        <dbReference type="PROSITE" id="PS50887"/>
    </source>
</evidence>
<dbReference type="PROSITE" id="PS50887">
    <property type="entry name" value="GGDEF"/>
    <property type="match status" value="1"/>
</dbReference>
<dbReference type="Gene3D" id="3.40.50.2300">
    <property type="match status" value="1"/>
</dbReference>
<dbReference type="KEGG" id="ceh:CEW89_19385"/>
<dbReference type="Gene3D" id="3.30.70.270">
    <property type="match status" value="1"/>
</dbReference>
<dbReference type="STRING" id="1758178.GCA_001550095_00922"/>
<comment type="catalytic activity">
    <reaction evidence="2">
        <text>2 GTP = 3',3'-c-di-GMP + 2 diphosphate</text>
        <dbReference type="Rhea" id="RHEA:24898"/>
        <dbReference type="ChEBI" id="CHEBI:33019"/>
        <dbReference type="ChEBI" id="CHEBI:37565"/>
        <dbReference type="ChEBI" id="CHEBI:58805"/>
        <dbReference type="EC" id="2.7.7.65"/>
    </reaction>
</comment>
<dbReference type="NCBIfam" id="TIGR00254">
    <property type="entry name" value="GGDEF"/>
    <property type="match status" value="1"/>
</dbReference>
<dbReference type="GO" id="GO:0005886">
    <property type="term" value="C:plasma membrane"/>
    <property type="evidence" value="ECO:0007669"/>
    <property type="project" value="TreeGrafter"/>
</dbReference>
<dbReference type="Proteomes" id="UP000217935">
    <property type="component" value="Chromosome"/>
</dbReference>
<keyword evidence="7" id="KW-1185">Reference proteome</keyword>
<dbReference type="GO" id="GO:0000160">
    <property type="term" value="P:phosphorelay signal transduction system"/>
    <property type="evidence" value="ECO:0007669"/>
    <property type="project" value="InterPro"/>
</dbReference>
<dbReference type="EMBL" id="CP022196">
    <property type="protein sequence ID" value="ATG49545.1"/>
    <property type="molecule type" value="Genomic_DNA"/>
</dbReference>
<dbReference type="FunFam" id="3.30.70.270:FF:000001">
    <property type="entry name" value="Diguanylate cyclase domain protein"/>
    <property type="match status" value="1"/>
</dbReference>
<feature type="domain" description="Response regulatory" evidence="4">
    <location>
        <begin position="169"/>
        <end position="285"/>
    </location>
</feature>
<dbReference type="InterPro" id="IPR050469">
    <property type="entry name" value="Diguanylate_Cyclase"/>
</dbReference>
<dbReference type="GO" id="GO:1902201">
    <property type="term" value="P:negative regulation of bacterial-type flagellum-dependent cell motility"/>
    <property type="evidence" value="ECO:0007669"/>
    <property type="project" value="TreeGrafter"/>
</dbReference>
<protein>
    <recommendedName>
        <fullName evidence="1">diguanylate cyclase</fullName>
        <ecNumber evidence="1">2.7.7.65</ecNumber>
    </recommendedName>
</protein>
<feature type="domain" description="Response regulatory" evidence="4">
    <location>
        <begin position="20"/>
        <end position="136"/>
    </location>
</feature>
<evidence type="ECO:0000256" key="3">
    <source>
        <dbReference type="PROSITE-ProRule" id="PRU00169"/>
    </source>
</evidence>
<dbReference type="PANTHER" id="PTHR45138:SF9">
    <property type="entry name" value="DIGUANYLATE CYCLASE DGCM-RELATED"/>
    <property type="match status" value="1"/>
</dbReference>
<dbReference type="SMART" id="SM00448">
    <property type="entry name" value="REC"/>
    <property type="match status" value="1"/>
</dbReference>
<dbReference type="InterPro" id="IPR043128">
    <property type="entry name" value="Rev_trsase/Diguanyl_cyclase"/>
</dbReference>
<evidence type="ECO:0000313" key="6">
    <source>
        <dbReference type="EMBL" id="ATG49545.1"/>
    </source>
</evidence>
<organism evidence="6 7">
    <name type="scientific">Celeribacter ethanolicus</name>
    <dbReference type="NCBI Taxonomy" id="1758178"/>
    <lineage>
        <taxon>Bacteria</taxon>
        <taxon>Pseudomonadati</taxon>
        <taxon>Pseudomonadota</taxon>
        <taxon>Alphaproteobacteria</taxon>
        <taxon>Rhodobacterales</taxon>
        <taxon>Roseobacteraceae</taxon>
        <taxon>Celeribacter</taxon>
    </lineage>
</organism>
<feature type="modified residue" description="4-aspartylphosphate" evidence="3">
    <location>
        <position position="69"/>
    </location>
</feature>
<dbReference type="InterPro" id="IPR000160">
    <property type="entry name" value="GGDEF_dom"/>
</dbReference>
<feature type="domain" description="GGDEF" evidence="5">
    <location>
        <begin position="335"/>
        <end position="473"/>
    </location>
</feature>
<dbReference type="EC" id="2.7.7.65" evidence="1"/>